<name>A0ABU4URB3_9PSEU</name>
<evidence type="ECO:0000313" key="3">
    <source>
        <dbReference type="Proteomes" id="UP001285352"/>
    </source>
</evidence>
<dbReference type="Pfam" id="PF13176">
    <property type="entry name" value="TPR_7"/>
    <property type="match status" value="2"/>
</dbReference>
<dbReference type="SMART" id="SM00530">
    <property type="entry name" value="HTH_XRE"/>
    <property type="match status" value="1"/>
</dbReference>
<evidence type="ECO:0000259" key="1">
    <source>
        <dbReference type="PROSITE" id="PS50943"/>
    </source>
</evidence>
<accession>A0ABU4URB3</accession>
<dbReference type="InterPro" id="IPR049945">
    <property type="entry name" value="AAA_22"/>
</dbReference>
<gene>
    <name evidence="2" type="ORF">SK854_05580</name>
</gene>
<dbReference type="SUPFAM" id="SSF47413">
    <property type="entry name" value="lambda repressor-like DNA-binding domains"/>
    <property type="match status" value="1"/>
</dbReference>
<dbReference type="InterPro" id="IPR027417">
    <property type="entry name" value="P-loop_NTPase"/>
</dbReference>
<dbReference type="EMBL" id="JAXAVU010000004">
    <property type="protein sequence ID" value="MDX8141574.1"/>
    <property type="molecule type" value="Genomic_DNA"/>
</dbReference>
<dbReference type="Pfam" id="PF13401">
    <property type="entry name" value="AAA_22"/>
    <property type="match status" value="1"/>
</dbReference>
<dbReference type="RefSeq" id="WP_319973899.1">
    <property type="nucleotide sequence ID" value="NZ_JAXAVU010000004.1"/>
</dbReference>
<dbReference type="Gene3D" id="1.25.40.10">
    <property type="entry name" value="Tetratricopeptide repeat domain"/>
    <property type="match status" value="1"/>
</dbReference>
<dbReference type="Proteomes" id="UP001285352">
    <property type="component" value="Unassembled WGS sequence"/>
</dbReference>
<dbReference type="SMART" id="SM00382">
    <property type="entry name" value="AAA"/>
    <property type="match status" value="1"/>
</dbReference>
<dbReference type="Pfam" id="PF01381">
    <property type="entry name" value="HTH_3"/>
    <property type="match status" value="1"/>
</dbReference>
<dbReference type="InterPro" id="IPR001387">
    <property type="entry name" value="Cro/C1-type_HTH"/>
</dbReference>
<reference evidence="2 3" key="1">
    <citation type="submission" date="2023-11" db="EMBL/GenBank/DDBJ databases">
        <title>Lentzea sokolovensis, sp. nov., Lentzea kristufkii, sp. nov., and Lentzea miocenensis, sp. nov., rare actinobacteria from Sokolov Coal Basin, Miocene lacustrine sediment, Czech Republic.</title>
        <authorList>
            <person name="Lara A."/>
            <person name="Kotroba L."/>
            <person name="Nouioui I."/>
            <person name="Neumann-Schaal M."/>
            <person name="Mast Y."/>
            <person name="Chronakova A."/>
        </authorList>
    </citation>
    <scope>NUCLEOTIDE SEQUENCE [LARGE SCALE GENOMIC DNA]</scope>
    <source>
        <strain evidence="2 3">BCCO 10_0061</strain>
    </source>
</reference>
<dbReference type="SUPFAM" id="SSF48452">
    <property type="entry name" value="TPR-like"/>
    <property type="match status" value="1"/>
</dbReference>
<protein>
    <submittedName>
        <fullName evidence="2">Tetratricopeptide repeat protein</fullName>
    </submittedName>
</protein>
<dbReference type="InterPro" id="IPR010982">
    <property type="entry name" value="Lambda_DNA-bd_dom_sf"/>
</dbReference>
<dbReference type="PANTHER" id="PTHR47691:SF3">
    <property type="entry name" value="HTH-TYPE TRANSCRIPTIONAL REGULATOR RV0890C-RELATED"/>
    <property type="match status" value="1"/>
</dbReference>
<dbReference type="SMART" id="SM00028">
    <property type="entry name" value="TPR"/>
    <property type="match status" value="4"/>
</dbReference>
<organism evidence="2 3">
    <name type="scientific">Lentzea sokolovensis</name>
    <dbReference type="NCBI Taxonomy" id="3095429"/>
    <lineage>
        <taxon>Bacteria</taxon>
        <taxon>Bacillati</taxon>
        <taxon>Actinomycetota</taxon>
        <taxon>Actinomycetes</taxon>
        <taxon>Pseudonocardiales</taxon>
        <taxon>Pseudonocardiaceae</taxon>
        <taxon>Lentzea</taxon>
    </lineage>
</organism>
<dbReference type="InterPro" id="IPR011990">
    <property type="entry name" value="TPR-like_helical_dom_sf"/>
</dbReference>
<dbReference type="PANTHER" id="PTHR47691">
    <property type="entry name" value="REGULATOR-RELATED"/>
    <property type="match status" value="1"/>
</dbReference>
<feature type="domain" description="HTH cro/C1-type" evidence="1">
    <location>
        <begin position="35"/>
        <end position="75"/>
    </location>
</feature>
<keyword evidence="3" id="KW-1185">Reference proteome</keyword>
<dbReference type="InterPro" id="IPR003593">
    <property type="entry name" value="AAA+_ATPase"/>
</dbReference>
<sequence>MSDDSSARRRFAQALNAAVLRAEKRLGQGINRVHLGKRINVARGTIYNYLNGSTVPGSSTLDRLIAELGVTGPEAGRLGNLRDAAEMTKLTERGKDPAPVQPRQLPTFTSCFTGRAAELARLDHNPITTIDGTAGVGKTTLALCWAHRATERFPDGQLYFDLRGFGSRSPMDPAQVLHRFLEAFGVAAESIPDDLDAKAARYRSLLSGKRVLVVLDNASSADQVRPLLPGSRACGVIITSRQRLDSLVALEGAHRVGLDPLSPGDSVTMLAECLGADRLRGQDDAVAELAHLCAGLPLALAVVAARAAALPTTPVRSLVTELRRERLDLLTPGNADLDLRSLFHWSCAVLPDSAQHLFRLLGSHPGPTVDRWTAAALLGTTGAPRTELAALSAANLVTEPTIGRYAMHDLLRVYARELAETDPGSLRAATRRALDHHLAAATLANEHLQPCSVDQLRQSQPAYTCTLPTITDYDRAVAWFVDELPALLSMIEHAAANGFESHAWRLAWACTVFLRRSGRRADRAKVHRTALAAAQRAGDAFAHATTLRLLGDAVARLGQRHDAVDLLQTSMAEFHALGHDDGVRQAHLSLARVYDAQRRHTEALDHAENALLLATKTPDGLALADGLTSVAKQNCALGDYTDALAHGVRALALYRGLGHTEGEADVLMHIAYAELRSGRPEDAILTYERSLELDRRLGDRYWEAHALDRLADIRASQGDMVRSRELRVESLAILDELWHPDAVDVRRKLDADDL</sequence>
<dbReference type="SUPFAM" id="SSF52540">
    <property type="entry name" value="P-loop containing nucleoside triphosphate hydrolases"/>
    <property type="match status" value="1"/>
</dbReference>
<comment type="caution">
    <text evidence="2">The sequence shown here is derived from an EMBL/GenBank/DDBJ whole genome shotgun (WGS) entry which is preliminary data.</text>
</comment>
<dbReference type="InterPro" id="IPR019734">
    <property type="entry name" value="TPR_rpt"/>
</dbReference>
<evidence type="ECO:0000313" key="2">
    <source>
        <dbReference type="EMBL" id="MDX8141574.1"/>
    </source>
</evidence>
<proteinExistence type="predicted"/>
<dbReference type="Gene3D" id="3.40.50.300">
    <property type="entry name" value="P-loop containing nucleotide triphosphate hydrolases"/>
    <property type="match status" value="1"/>
</dbReference>
<dbReference type="PRINTS" id="PR00364">
    <property type="entry name" value="DISEASERSIST"/>
</dbReference>
<dbReference type="PROSITE" id="PS50943">
    <property type="entry name" value="HTH_CROC1"/>
    <property type="match status" value="1"/>
</dbReference>